<reference evidence="9 10" key="1">
    <citation type="journal article" date="2015" name="Proc. Natl. Acad. Sci. U.S.A.">
        <title>The resurrection genome of Boea hygrometrica: A blueprint for survival of dehydration.</title>
        <authorList>
            <person name="Xiao L."/>
            <person name="Yang G."/>
            <person name="Zhang L."/>
            <person name="Yang X."/>
            <person name="Zhao S."/>
            <person name="Ji Z."/>
            <person name="Zhou Q."/>
            <person name="Hu M."/>
            <person name="Wang Y."/>
            <person name="Chen M."/>
            <person name="Xu Y."/>
            <person name="Jin H."/>
            <person name="Xiao X."/>
            <person name="Hu G."/>
            <person name="Bao F."/>
            <person name="Hu Y."/>
            <person name="Wan P."/>
            <person name="Li L."/>
            <person name="Deng X."/>
            <person name="Kuang T."/>
            <person name="Xiang C."/>
            <person name="Zhu J.K."/>
            <person name="Oliver M.J."/>
            <person name="He Y."/>
        </authorList>
    </citation>
    <scope>NUCLEOTIDE SEQUENCE [LARGE SCALE GENOMIC DNA]</scope>
    <source>
        <strain evidence="10">cv. XS01</strain>
    </source>
</reference>
<evidence type="ECO:0000256" key="7">
    <source>
        <dbReference type="ARBA" id="ARBA00023180"/>
    </source>
</evidence>
<dbReference type="SUPFAM" id="SSF56112">
    <property type="entry name" value="Protein kinase-like (PK-like)"/>
    <property type="match status" value="1"/>
</dbReference>
<dbReference type="GO" id="GO:0004674">
    <property type="term" value="F:protein serine/threonine kinase activity"/>
    <property type="evidence" value="ECO:0007669"/>
    <property type="project" value="UniProtKB-KW"/>
</dbReference>
<evidence type="ECO:0000256" key="2">
    <source>
        <dbReference type="ARBA" id="ARBA00022527"/>
    </source>
</evidence>
<evidence type="ECO:0000313" key="10">
    <source>
        <dbReference type="Proteomes" id="UP000250235"/>
    </source>
</evidence>
<sequence>MMSSTHSCNRIWSICSWKWIRWHGEIASICFQHMHHTFHRWPITWMPLNAPQSNNRISVRADDCTLSRCSFDGPEVRFPFRLKSRQPQHCGYNPGFDLNETLLALPFSDNFRVVGIYYGLQEISLHSTMSCYPQLNLSASSFRMSPGYDLKSYTMFNCSATHLPYDSGQNCLSWLSTSTYTIYALSSYYTYDPFSFVLKPNNILLDHNFNPKICNFGLAKLCSKEQSAVTITAARGTMGYIAPEVLSRAFGRVSNKSDVYCFGMLLLEMVGGRKNVDRSVDTSQVHFSQLTCNRLSRQEISVSIEEEDDDESKNIVRKLTIVGLWCIHWNPSDRPSMKRMVQMLEVDGSNLTMPPDPFPLQMLQILLQECVEDIIT</sequence>
<keyword evidence="2" id="KW-0723">Serine/threonine-protein kinase</keyword>
<protein>
    <recommendedName>
        <fullName evidence="8">Protein kinase domain-containing protein</fullName>
    </recommendedName>
</protein>
<dbReference type="Pfam" id="PF13947">
    <property type="entry name" value="GUB_WAK_bind"/>
    <property type="match status" value="1"/>
</dbReference>
<keyword evidence="3" id="KW-0812">Transmembrane</keyword>
<dbReference type="OrthoDB" id="909864at2759"/>
<keyword evidence="7" id="KW-0325">Glycoprotein</keyword>
<evidence type="ECO:0000256" key="3">
    <source>
        <dbReference type="ARBA" id="ARBA00022692"/>
    </source>
</evidence>
<dbReference type="GO" id="GO:0005524">
    <property type="term" value="F:ATP binding"/>
    <property type="evidence" value="ECO:0007669"/>
    <property type="project" value="InterPro"/>
</dbReference>
<dbReference type="AlphaFoldDB" id="A0A2Z7C5I9"/>
<dbReference type="InterPro" id="IPR011009">
    <property type="entry name" value="Kinase-like_dom_sf"/>
</dbReference>
<dbReference type="InterPro" id="IPR045874">
    <property type="entry name" value="LRK10/LRL21-25-like"/>
</dbReference>
<keyword evidence="2" id="KW-0418">Kinase</keyword>
<dbReference type="GO" id="GO:0016020">
    <property type="term" value="C:membrane"/>
    <property type="evidence" value="ECO:0007669"/>
    <property type="project" value="UniProtKB-SubCell"/>
</dbReference>
<dbReference type="Pfam" id="PF00069">
    <property type="entry name" value="Pkinase"/>
    <property type="match status" value="1"/>
</dbReference>
<keyword evidence="5" id="KW-1133">Transmembrane helix</keyword>
<evidence type="ECO:0000256" key="1">
    <source>
        <dbReference type="ARBA" id="ARBA00004479"/>
    </source>
</evidence>
<evidence type="ECO:0000313" key="9">
    <source>
        <dbReference type="EMBL" id="KZV39515.1"/>
    </source>
</evidence>
<dbReference type="InterPro" id="IPR025287">
    <property type="entry name" value="WAK_GUB"/>
</dbReference>
<organism evidence="9 10">
    <name type="scientific">Dorcoceras hygrometricum</name>
    <dbReference type="NCBI Taxonomy" id="472368"/>
    <lineage>
        <taxon>Eukaryota</taxon>
        <taxon>Viridiplantae</taxon>
        <taxon>Streptophyta</taxon>
        <taxon>Embryophyta</taxon>
        <taxon>Tracheophyta</taxon>
        <taxon>Spermatophyta</taxon>
        <taxon>Magnoliopsida</taxon>
        <taxon>eudicotyledons</taxon>
        <taxon>Gunneridae</taxon>
        <taxon>Pentapetalae</taxon>
        <taxon>asterids</taxon>
        <taxon>lamiids</taxon>
        <taxon>Lamiales</taxon>
        <taxon>Gesneriaceae</taxon>
        <taxon>Didymocarpoideae</taxon>
        <taxon>Trichosporeae</taxon>
        <taxon>Loxocarpinae</taxon>
        <taxon>Dorcoceras</taxon>
    </lineage>
</organism>
<evidence type="ECO:0000259" key="8">
    <source>
        <dbReference type="PROSITE" id="PS50011"/>
    </source>
</evidence>
<evidence type="ECO:0000256" key="6">
    <source>
        <dbReference type="ARBA" id="ARBA00023136"/>
    </source>
</evidence>
<keyword evidence="4" id="KW-0732">Signal</keyword>
<dbReference type="PANTHER" id="PTHR27009">
    <property type="entry name" value="RUST RESISTANCE KINASE LR10-RELATED"/>
    <property type="match status" value="1"/>
</dbReference>
<keyword evidence="2" id="KW-0808">Transferase</keyword>
<feature type="domain" description="Protein kinase" evidence="8">
    <location>
        <begin position="20"/>
        <end position="359"/>
    </location>
</feature>
<evidence type="ECO:0000256" key="5">
    <source>
        <dbReference type="ARBA" id="ARBA00022989"/>
    </source>
</evidence>
<dbReference type="PROSITE" id="PS50011">
    <property type="entry name" value="PROTEIN_KINASE_DOM"/>
    <property type="match status" value="1"/>
</dbReference>
<evidence type="ECO:0000256" key="4">
    <source>
        <dbReference type="ARBA" id="ARBA00022729"/>
    </source>
</evidence>
<keyword evidence="6" id="KW-0472">Membrane</keyword>
<gene>
    <name evidence="9" type="ORF">F511_19514</name>
</gene>
<name>A0A2Z7C5I9_9LAMI</name>
<keyword evidence="10" id="KW-1185">Reference proteome</keyword>
<comment type="subcellular location">
    <subcellularLocation>
        <location evidence="1">Membrane</location>
        <topology evidence="1">Single-pass type I membrane protein</topology>
    </subcellularLocation>
</comment>
<dbReference type="Proteomes" id="UP000250235">
    <property type="component" value="Unassembled WGS sequence"/>
</dbReference>
<accession>A0A2Z7C5I9</accession>
<dbReference type="Gene3D" id="1.10.510.10">
    <property type="entry name" value="Transferase(Phosphotransferase) domain 1"/>
    <property type="match status" value="1"/>
</dbReference>
<dbReference type="InterPro" id="IPR000719">
    <property type="entry name" value="Prot_kinase_dom"/>
</dbReference>
<dbReference type="EMBL" id="KV000931">
    <property type="protein sequence ID" value="KZV39515.1"/>
    <property type="molecule type" value="Genomic_DNA"/>
</dbReference>
<dbReference type="GO" id="GO:0030247">
    <property type="term" value="F:polysaccharide binding"/>
    <property type="evidence" value="ECO:0007669"/>
    <property type="project" value="InterPro"/>
</dbReference>
<proteinExistence type="predicted"/>